<accession>A0AAE6BKD3</accession>
<dbReference type="Proteomes" id="UP000298646">
    <property type="component" value="Chromosome circular"/>
</dbReference>
<gene>
    <name evidence="1" type="ORF">CFBP6624_04815</name>
</gene>
<reference evidence="1 2" key="1">
    <citation type="submission" date="2019-04" db="EMBL/GenBank/DDBJ databases">
        <title>Complete genome sequence of Agrobacterium tumefaciens CFBP6624.</title>
        <authorList>
            <person name="Haryono M."/>
            <person name="Lin Y.-C."/>
            <person name="Lai E.-M."/>
            <person name="Kuo C.-H."/>
        </authorList>
    </citation>
    <scope>NUCLEOTIDE SEQUENCE [LARGE SCALE GENOMIC DNA]</scope>
    <source>
        <strain evidence="1 2">CFBP6624</strain>
    </source>
</reference>
<organism evidence="1 2">
    <name type="scientific">Agrobacterium tumefaciens</name>
    <dbReference type="NCBI Taxonomy" id="358"/>
    <lineage>
        <taxon>Bacteria</taxon>
        <taxon>Pseudomonadati</taxon>
        <taxon>Pseudomonadota</taxon>
        <taxon>Alphaproteobacteria</taxon>
        <taxon>Hyphomicrobiales</taxon>
        <taxon>Rhizobiaceae</taxon>
        <taxon>Rhizobium/Agrobacterium group</taxon>
        <taxon>Agrobacterium</taxon>
        <taxon>Agrobacterium tumefaciens complex</taxon>
    </lineage>
</organism>
<proteinExistence type="predicted"/>
<evidence type="ECO:0000313" key="2">
    <source>
        <dbReference type="Proteomes" id="UP000298646"/>
    </source>
</evidence>
<sequence length="62" mass="7198">MVQKPRIGRKGSSPHGILAFGSIVFFRVLLDPAEKNINGQRNERECYKRVDHGFIHHFYRSS</sequence>
<dbReference type="AlphaFoldDB" id="A0AAE6BKD3"/>
<dbReference type="EMBL" id="CP039907">
    <property type="protein sequence ID" value="QCL99525.1"/>
    <property type="molecule type" value="Genomic_DNA"/>
</dbReference>
<protein>
    <submittedName>
        <fullName evidence="1">Uncharacterized protein</fullName>
    </submittedName>
</protein>
<evidence type="ECO:0000313" key="1">
    <source>
        <dbReference type="EMBL" id="QCL99525.1"/>
    </source>
</evidence>
<name>A0AAE6BKD3_AGRTU</name>